<evidence type="ECO:0000256" key="5">
    <source>
        <dbReference type="ARBA" id="ARBA00023128"/>
    </source>
</evidence>
<accession>A0A8H3E097</accession>
<name>A0A8H3E097_9AGAM</name>
<proteinExistence type="inferred from homology"/>
<evidence type="ECO:0000313" key="8">
    <source>
        <dbReference type="EMBL" id="CAE7144243.1"/>
    </source>
</evidence>
<dbReference type="PANTHER" id="PTHR12049:SF7">
    <property type="entry name" value="PROTEIN ARGININE METHYLTRANSFERASE NDUFAF7, MITOCHONDRIAL"/>
    <property type="match status" value="1"/>
</dbReference>
<dbReference type="EMBL" id="CAJNJQ010001590">
    <property type="protein sequence ID" value="CAE7144243.1"/>
    <property type="molecule type" value="Genomic_DNA"/>
</dbReference>
<keyword evidence="4 7" id="KW-0808">Transferase</keyword>
<evidence type="ECO:0000256" key="6">
    <source>
        <dbReference type="ARBA" id="ARBA00048612"/>
    </source>
</evidence>
<sequence>MVELGPGKGTLMDDMLRTLESIGQTRGRVQAVHLVETSARLREEQKNRLSSRISEASLHWYDRVEDIPKDGLVVCAFAFEFGLIRMLQTTHLPYLSRTNFLTQFLSILLRSAIIHMAKLGTYLQYTQKTRGGFQEVLVDIDRTAQTVTTSSPLVNISPSKPQSSAFCYVLSGPLSPLAHTLGNSSPRFSSVPDGSRIEVSPTSWGIARTIGELISGGGGGAGLIIDYGDDRAFGSSFRAFQKHKLVDVFHQPGLCDLTANVDFAYLKEAFGSTSTHGPITQHAFLTSMGAPIRLHRLLQGAKEDETRERLRKGAARLMDLLGMGKQYKVMGVTSGEKQGQVYPFGV</sequence>
<evidence type="ECO:0000256" key="4">
    <source>
        <dbReference type="ARBA" id="ARBA00022679"/>
    </source>
</evidence>
<keyword evidence="5 7" id="KW-0496">Mitochondrion</keyword>
<dbReference type="InterPro" id="IPR029063">
    <property type="entry name" value="SAM-dependent_MTases_sf"/>
</dbReference>
<evidence type="ECO:0000256" key="1">
    <source>
        <dbReference type="ARBA" id="ARBA00004173"/>
    </source>
</evidence>
<evidence type="ECO:0000256" key="2">
    <source>
        <dbReference type="ARBA" id="ARBA00005891"/>
    </source>
</evidence>
<dbReference type="Proteomes" id="UP000663827">
    <property type="component" value="Unassembled WGS sequence"/>
</dbReference>
<comment type="similarity">
    <text evidence="2 7">Belongs to the NDUFAF7 family.</text>
</comment>
<protein>
    <recommendedName>
        <fullName evidence="7">Protein arginine methyltransferase NDUFAF7</fullName>
        <ecNumber evidence="7">2.1.1.320</ecNumber>
    </recommendedName>
</protein>
<comment type="catalytic activity">
    <reaction evidence="6 7">
        <text>L-arginyl-[protein] + 2 S-adenosyl-L-methionine = N(omega),N(omega)'-dimethyl-L-arginyl-[protein] + 2 S-adenosyl-L-homocysteine + 2 H(+)</text>
        <dbReference type="Rhea" id="RHEA:48108"/>
        <dbReference type="Rhea" id="RHEA-COMP:10532"/>
        <dbReference type="Rhea" id="RHEA-COMP:11992"/>
        <dbReference type="ChEBI" id="CHEBI:15378"/>
        <dbReference type="ChEBI" id="CHEBI:29965"/>
        <dbReference type="ChEBI" id="CHEBI:57856"/>
        <dbReference type="ChEBI" id="CHEBI:59789"/>
        <dbReference type="ChEBI" id="CHEBI:88221"/>
        <dbReference type="EC" id="2.1.1.320"/>
    </reaction>
</comment>
<evidence type="ECO:0000256" key="3">
    <source>
        <dbReference type="ARBA" id="ARBA00022603"/>
    </source>
</evidence>
<dbReference type="Pfam" id="PF02636">
    <property type="entry name" value="Methyltransf_28"/>
    <property type="match status" value="1"/>
</dbReference>
<evidence type="ECO:0000313" key="9">
    <source>
        <dbReference type="Proteomes" id="UP000663827"/>
    </source>
</evidence>
<dbReference type="InterPro" id="IPR038375">
    <property type="entry name" value="NDUFAF7_sf"/>
</dbReference>
<dbReference type="SUPFAM" id="SSF53335">
    <property type="entry name" value="S-adenosyl-L-methionine-dependent methyltransferases"/>
    <property type="match status" value="2"/>
</dbReference>
<reference evidence="8" key="1">
    <citation type="submission" date="2021-01" db="EMBL/GenBank/DDBJ databases">
        <authorList>
            <person name="Kaushik A."/>
        </authorList>
    </citation>
    <scope>NUCLEOTIDE SEQUENCE</scope>
    <source>
        <strain evidence="8">AG5</strain>
    </source>
</reference>
<dbReference type="GO" id="GO:0032981">
    <property type="term" value="P:mitochondrial respiratory chain complex I assembly"/>
    <property type="evidence" value="ECO:0007669"/>
    <property type="project" value="TreeGrafter"/>
</dbReference>
<dbReference type="GO" id="GO:0032259">
    <property type="term" value="P:methylation"/>
    <property type="evidence" value="ECO:0007669"/>
    <property type="project" value="UniProtKB-KW"/>
</dbReference>
<keyword evidence="3 7" id="KW-0489">Methyltransferase</keyword>
<comment type="function">
    <text evidence="7">Arginine methyltransferase involved in the assembly or stability of mitochondrial NADH:ubiquinone oxidoreductase complex (complex I).</text>
</comment>
<dbReference type="GO" id="GO:0005739">
    <property type="term" value="C:mitochondrion"/>
    <property type="evidence" value="ECO:0007669"/>
    <property type="project" value="UniProtKB-SubCell"/>
</dbReference>
<dbReference type="InterPro" id="IPR003788">
    <property type="entry name" value="NDUFAF7"/>
</dbReference>
<comment type="subcellular location">
    <subcellularLocation>
        <location evidence="1 7">Mitochondrion</location>
    </subcellularLocation>
</comment>
<comment type="caution">
    <text evidence="8">The sequence shown here is derived from an EMBL/GenBank/DDBJ whole genome shotgun (WGS) entry which is preliminary data.</text>
</comment>
<dbReference type="PANTHER" id="PTHR12049">
    <property type="entry name" value="PROTEIN ARGININE METHYLTRANSFERASE NDUFAF7, MITOCHONDRIAL"/>
    <property type="match status" value="1"/>
</dbReference>
<evidence type="ECO:0000256" key="7">
    <source>
        <dbReference type="RuleBase" id="RU364114"/>
    </source>
</evidence>
<gene>
    <name evidence="8" type="ORF">RDB_LOCUS78440</name>
</gene>
<organism evidence="8 9">
    <name type="scientific">Rhizoctonia solani</name>
    <dbReference type="NCBI Taxonomy" id="456999"/>
    <lineage>
        <taxon>Eukaryota</taxon>
        <taxon>Fungi</taxon>
        <taxon>Dikarya</taxon>
        <taxon>Basidiomycota</taxon>
        <taxon>Agaricomycotina</taxon>
        <taxon>Agaricomycetes</taxon>
        <taxon>Cantharellales</taxon>
        <taxon>Ceratobasidiaceae</taxon>
        <taxon>Rhizoctonia</taxon>
    </lineage>
</organism>
<dbReference type="EC" id="2.1.1.320" evidence="7"/>
<dbReference type="AlphaFoldDB" id="A0A8H3E097"/>
<dbReference type="GO" id="GO:0035243">
    <property type="term" value="F:protein-arginine omega-N symmetric methyltransferase activity"/>
    <property type="evidence" value="ECO:0007669"/>
    <property type="project" value="UniProtKB-EC"/>
</dbReference>
<dbReference type="Gene3D" id="3.40.50.12710">
    <property type="match status" value="1"/>
</dbReference>